<evidence type="ECO:0000313" key="1">
    <source>
        <dbReference type="EMBL" id="RCJ07245.1"/>
    </source>
</evidence>
<reference evidence="1 2" key="1">
    <citation type="submission" date="2018-04" db="EMBL/GenBank/DDBJ databases">
        <title>Cupriavidus necator CR12 genome sequencing and assembly.</title>
        <authorList>
            <person name="Ben Fekih I."/>
            <person name="Mazhar H.S."/>
            <person name="Bello S.K."/>
            <person name="Rensing C."/>
        </authorList>
    </citation>
    <scope>NUCLEOTIDE SEQUENCE [LARGE SCALE GENOMIC DNA]</scope>
    <source>
        <strain evidence="1 2">CR12</strain>
    </source>
</reference>
<proteinExistence type="predicted"/>
<sequence length="38" mass="4250">MGLAALSVRRRQSSHCFADHDRDINAARNIRKRGLAVS</sequence>
<dbReference type="AlphaFoldDB" id="A0A367PJM1"/>
<comment type="caution">
    <text evidence="1">The sequence shown here is derived from an EMBL/GenBank/DDBJ whole genome shotgun (WGS) entry which is preliminary data.</text>
</comment>
<accession>A0A367PJM1</accession>
<gene>
    <name evidence="1" type="ORF">DDK22_17735</name>
</gene>
<name>A0A367PJM1_CUPNE</name>
<evidence type="ECO:0000313" key="2">
    <source>
        <dbReference type="Proteomes" id="UP000253501"/>
    </source>
</evidence>
<dbReference type="EMBL" id="QDHA01000040">
    <property type="protein sequence ID" value="RCJ07245.1"/>
    <property type="molecule type" value="Genomic_DNA"/>
</dbReference>
<protein>
    <submittedName>
        <fullName evidence="1">Uncharacterized protein</fullName>
    </submittedName>
</protein>
<dbReference type="RefSeq" id="WP_114133035.1">
    <property type="nucleotide sequence ID" value="NZ_CP068435.1"/>
</dbReference>
<organism evidence="1 2">
    <name type="scientific">Cupriavidus necator</name>
    <name type="common">Alcaligenes eutrophus</name>
    <name type="synonym">Ralstonia eutropha</name>
    <dbReference type="NCBI Taxonomy" id="106590"/>
    <lineage>
        <taxon>Bacteria</taxon>
        <taxon>Pseudomonadati</taxon>
        <taxon>Pseudomonadota</taxon>
        <taxon>Betaproteobacteria</taxon>
        <taxon>Burkholderiales</taxon>
        <taxon>Burkholderiaceae</taxon>
        <taxon>Cupriavidus</taxon>
    </lineage>
</organism>
<dbReference type="Proteomes" id="UP000253501">
    <property type="component" value="Unassembled WGS sequence"/>
</dbReference>